<comment type="caution">
    <text evidence="3">The sequence shown here is derived from an EMBL/GenBank/DDBJ whole genome shotgun (WGS) entry which is preliminary data.</text>
</comment>
<dbReference type="Proteomes" id="UP001295684">
    <property type="component" value="Unassembled WGS sequence"/>
</dbReference>
<dbReference type="EMBL" id="CAMPGE010009656">
    <property type="protein sequence ID" value="CAI2368524.1"/>
    <property type="molecule type" value="Genomic_DNA"/>
</dbReference>
<keyword evidence="4" id="KW-1185">Reference proteome</keyword>
<dbReference type="GO" id="GO:0003700">
    <property type="term" value="F:DNA-binding transcription factor activity"/>
    <property type="evidence" value="ECO:0007669"/>
    <property type="project" value="InterPro"/>
</dbReference>
<keyword evidence="1" id="KW-0175">Coiled coil</keyword>
<accession>A0AAD1UNW7</accession>
<feature type="coiled-coil region" evidence="1">
    <location>
        <begin position="117"/>
        <end position="144"/>
    </location>
</feature>
<dbReference type="AlphaFoldDB" id="A0AAD1UNW7"/>
<dbReference type="Gene3D" id="1.20.5.170">
    <property type="match status" value="1"/>
</dbReference>
<reference evidence="3" key="1">
    <citation type="submission" date="2023-07" db="EMBL/GenBank/DDBJ databases">
        <authorList>
            <consortium name="AG Swart"/>
            <person name="Singh M."/>
            <person name="Singh A."/>
            <person name="Seah K."/>
            <person name="Emmerich C."/>
        </authorList>
    </citation>
    <scope>NUCLEOTIDE SEQUENCE</scope>
    <source>
        <strain evidence="3">DP1</strain>
    </source>
</reference>
<name>A0AAD1UNW7_EUPCR</name>
<protein>
    <recommendedName>
        <fullName evidence="2">BZIP domain-containing protein</fullName>
    </recommendedName>
</protein>
<evidence type="ECO:0000256" key="1">
    <source>
        <dbReference type="SAM" id="Coils"/>
    </source>
</evidence>
<dbReference type="InterPro" id="IPR046347">
    <property type="entry name" value="bZIP_sf"/>
</dbReference>
<dbReference type="SUPFAM" id="SSF57959">
    <property type="entry name" value="Leucine zipper domain"/>
    <property type="match status" value="1"/>
</dbReference>
<feature type="domain" description="BZIP" evidence="2">
    <location>
        <begin position="99"/>
        <end position="153"/>
    </location>
</feature>
<dbReference type="InterPro" id="IPR004827">
    <property type="entry name" value="bZIP"/>
</dbReference>
<evidence type="ECO:0000313" key="3">
    <source>
        <dbReference type="EMBL" id="CAI2368524.1"/>
    </source>
</evidence>
<organism evidence="3 4">
    <name type="scientific">Euplotes crassus</name>
    <dbReference type="NCBI Taxonomy" id="5936"/>
    <lineage>
        <taxon>Eukaryota</taxon>
        <taxon>Sar</taxon>
        <taxon>Alveolata</taxon>
        <taxon>Ciliophora</taxon>
        <taxon>Intramacronucleata</taxon>
        <taxon>Spirotrichea</taxon>
        <taxon>Hypotrichia</taxon>
        <taxon>Euplotida</taxon>
        <taxon>Euplotidae</taxon>
        <taxon>Moneuplotes</taxon>
    </lineage>
</organism>
<evidence type="ECO:0000313" key="4">
    <source>
        <dbReference type="Proteomes" id="UP001295684"/>
    </source>
</evidence>
<sequence>MEKGDFLEEFENKMHDLFLDGTCSYQSGSEVNSNLGMKLKISTDYDTDKISKVEDGVSISSSQFPNFNNEDAFSKLNEDNIKEPSNLDFLDDDIFRVPKESKESKKEKNKLKARETRKRKKNYISELEDKVTSLEVENNKLRDEICLLQNKLSAAELGEENKHLLTRVRAQDEKYHENLKEGKGIGEVPDAPEESIIDSGVTKCSRKKAFVPDQLVFGCNQPRIHFLDKVFDMILDNLCCEKYKFKLLHCEDRRPEYEEIKKLEKASKYQIQELLKEKRITQYDILNSKMKLDQKQYNFFVHYANDKYIEMKTRLSEAVIKINEARNTCTYVLSELDAMHHMIRESDLMPASQSSDAGKYIEEQKLGIDIKAQDLFKFKKVLKMVEFCYDPEVVTMYPSESVAIPKDITYRTEAFFNEPVDTETTVVS</sequence>
<dbReference type="PROSITE" id="PS50217">
    <property type="entry name" value="BZIP"/>
    <property type="match status" value="1"/>
</dbReference>
<dbReference type="Pfam" id="PF00170">
    <property type="entry name" value="bZIP_1"/>
    <property type="match status" value="1"/>
</dbReference>
<proteinExistence type="predicted"/>
<evidence type="ECO:0000259" key="2">
    <source>
        <dbReference type="PROSITE" id="PS50217"/>
    </source>
</evidence>
<dbReference type="SMART" id="SM00338">
    <property type="entry name" value="BRLZ"/>
    <property type="match status" value="1"/>
</dbReference>
<gene>
    <name evidence="3" type="ORF">ECRASSUSDP1_LOCUS9817</name>
</gene>